<evidence type="ECO:0000256" key="2">
    <source>
        <dbReference type="ARBA" id="ARBA00022559"/>
    </source>
</evidence>
<dbReference type="NCBIfam" id="TIGR01413">
    <property type="entry name" value="Dyp_perox_fam"/>
    <property type="match status" value="1"/>
</dbReference>
<protein>
    <recommendedName>
        <fullName evidence="8">DyP dimeric alpha+beta barrel domain-containing protein</fullName>
    </recommendedName>
</protein>
<keyword evidence="10" id="KW-1185">Reference proteome</keyword>
<dbReference type="GO" id="GO:0020037">
    <property type="term" value="F:heme binding"/>
    <property type="evidence" value="ECO:0007669"/>
    <property type="project" value="InterPro"/>
</dbReference>
<proteinExistence type="inferred from homology"/>
<dbReference type="PANTHER" id="PTHR30521">
    <property type="entry name" value="DEFERROCHELATASE/PEROXIDASE"/>
    <property type="match status" value="1"/>
</dbReference>
<sequence>MHPLKLKDIQGIIIRGYSNLRAACFVLLEIQNAKATKQWLLTLSNSLQNGEERPSKTCLNIAFTYEGLKALGVDKHTLSTFSNEFKEGMVTSHRSRFLGDREESAPELWEWGGPNTATVHILLMLYASDEAALLELYEFHAKNFAGGAVQMNKLETFFPKDEEDVRREHFGFRDGISQPIIEGLSRVGSPENTIKAGEFILGYPNEYGLYTERPMVKAQQDPQGILPNDIEGSGDRDLGQNGSYLVFRQLSQRVQEFWRFLDDATKESNGQSNPNAQIELASKMVGRWPDGAPLVKTPDRDEPALANDNDFDYHHTDPHGFKCPLSAHIRRSNPRDSLDPAPGTEKSIAINKRHRILRRGRSYGMPIAASMNPRDILNAEVSGERGMHFICINANIGRQFEFVQQTWINNPKFSGLYSDTDALIGDRNLEGIEATVTFTEQSMPVRKRIIGLPRFVVVRGGAYFFLPSISAFRYLASM</sequence>
<dbReference type="PANTHER" id="PTHR30521:SF5">
    <property type="entry name" value="BLR4509 PROTEIN"/>
    <property type="match status" value="1"/>
</dbReference>
<dbReference type="InterPro" id="IPR049509">
    <property type="entry name" value="DyP_N"/>
</dbReference>
<dbReference type="GO" id="GO:0005829">
    <property type="term" value="C:cytosol"/>
    <property type="evidence" value="ECO:0007669"/>
    <property type="project" value="TreeGrafter"/>
</dbReference>
<dbReference type="EMBL" id="ANNX02000026">
    <property type="protein sequence ID" value="KYC40758.1"/>
    <property type="molecule type" value="Genomic_DNA"/>
</dbReference>
<keyword evidence="7" id="KW-0812">Transmembrane</keyword>
<dbReference type="SUPFAM" id="SSF54909">
    <property type="entry name" value="Dimeric alpha+beta barrel"/>
    <property type="match status" value="1"/>
</dbReference>
<evidence type="ECO:0000259" key="8">
    <source>
        <dbReference type="Pfam" id="PF21105"/>
    </source>
</evidence>
<evidence type="ECO:0000256" key="3">
    <source>
        <dbReference type="ARBA" id="ARBA00022723"/>
    </source>
</evidence>
<dbReference type="GO" id="GO:0004601">
    <property type="term" value="F:peroxidase activity"/>
    <property type="evidence" value="ECO:0007669"/>
    <property type="project" value="UniProtKB-KW"/>
</dbReference>
<keyword evidence="7" id="KW-1133">Transmembrane helix</keyword>
<dbReference type="PROSITE" id="PS51404">
    <property type="entry name" value="DYP_PEROXIDASE"/>
    <property type="match status" value="1"/>
</dbReference>
<dbReference type="AlphaFoldDB" id="A0A139X7T2"/>
<name>A0A139X7T2_9CYAN</name>
<keyword evidence="5" id="KW-0408">Iron</keyword>
<accession>A0A139X7T2</accession>
<dbReference type="Proteomes" id="UP000076925">
    <property type="component" value="Unassembled WGS sequence"/>
</dbReference>
<evidence type="ECO:0000256" key="4">
    <source>
        <dbReference type="ARBA" id="ARBA00023002"/>
    </source>
</evidence>
<dbReference type="OrthoDB" id="9781066at2"/>
<dbReference type="RefSeq" id="WP_017739950.1">
    <property type="nucleotide sequence ID" value="NZ_KQ976354.1"/>
</dbReference>
<evidence type="ECO:0000256" key="5">
    <source>
        <dbReference type="ARBA" id="ARBA00023004"/>
    </source>
</evidence>
<dbReference type="InterPro" id="IPR011008">
    <property type="entry name" value="Dimeric_a/b-barrel"/>
</dbReference>
<evidence type="ECO:0000256" key="1">
    <source>
        <dbReference type="ARBA" id="ARBA00001970"/>
    </source>
</evidence>
<dbReference type="Pfam" id="PF21105">
    <property type="entry name" value="DyP_N"/>
    <property type="match status" value="1"/>
</dbReference>
<keyword evidence="2" id="KW-0575">Peroxidase</keyword>
<dbReference type="STRING" id="128403.WA1_24285"/>
<organism evidence="9 10">
    <name type="scientific">Scytonema hofmannii PCC 7110</name>
    <dbReference type="NCBI Taxonomy" id="128403"/>
    <lineage>
        <taxon>Bacteria</taxon>
        <taxon>Bacillati</taxon>
        <taxon>Cyanobacteriota</taxon>
        <taxon>Cyanophyceae</taxon>
        <taxon>Nostocales</taxon>
        <taxon>Scytonemataceae</taxon>
        <taxon>Scytonema</taxon>
    </lineage>
</organism>
<feature type="domain" description="DyP dimeric alpha+beta barrel" evidence="8">
    <location>
        <begin position="46"/>
        <end position="136"/>
    </location>
</feature>
<feature type="transmembrane region" description="Helical" evidence="7">
    <location>
        <begin position="456"/>
        <end position="476"/>
    </location>
</feature>
<gene>
    <name evidence="9" type="ORF">WA1_24285</name>
</gene>
<dbReference type="GO" id="GO:0046872">
    <property type="term" value="F:metal ion binding"/>
    <property type="evidence" value="ECO:0007669"/>
    <property type="project" value="UniProtKB-KW"/>
</dbReference>
<evidence type="ECO:0000313" key="9">
    <source>
        <dbReference type="EMBL" id="KYC40758.1"/>
    </source>
</evidence>
<comment type="cofactor">
    <cofactor evidence="1">
        <name>heme b</name>
        <dbReference type="ChEBI" id="CHEBI:60344"/>
    </cofactor>
</comment>
<comment type="caution">
    <text evidence="9">The sequence shown here is derived from an EMBL/GenBank/DDBJ whole genome shotgun (WGS) entry which is preliminary data.</text>
</comment>
<comment type="similarity">
    <text evidence="6">Belongs to the DyP-type peroxidase family.</text>
</comment>
<evidence type="ECO:0000256" key="7">
    <source>
        <dbReference type="SAM" id="Phobius"/>
    </source>
</evidence>
<keyword evidence="7" id="KW-0472">Membrane</keyword>
<evidence type="ECO:0000256" key="6">
    <source>
        <dbReference type="ARBA" id="ARBA00025737"/>
    </source>
</evidence>
<evidence type="ECO:0000313" key="10">
    <source>
        <dbReference type="Proteomes" id="UP000076925"/>
    </source>
</evidence>
<keyword evidence="4" id="KW-0560">Oxidoreductase</keyword>
<reference evidence="9 10" key="1">
    <citation type="journal article" date="2013" name="Genome Biol. Evol.">
        <title>Genomes of Stigonematalean cyanobacteria (subsection V) and the evolution of oxygenic photosynthesis from prokaryotes to plastids.</title>
        <authorList>
            <person name="Dagan T."/>
            <person name="Roettger M."/>
            <person name="Stucken K."/>
            <person name="Landan G."/>
            <person name="Koch R."/>
            <person name="Major P."/>
            <person name="Gould S.B."/>
            <person name="Goremykin V.V."/>
            <person name="Rippka R."/>
            <person name="Tandeau de Marsac N."/>
            <person name="Gugger M."/>
            <person name="Lockhart P.J."/>
            <person name="Allen J.F."/>
            <person name="Brune I."/>
            <person name="Maus I."/>
            <person name="Puhler A."/>
            <person name="Martin W.F."/>
        </authorList>
    </citation>
    <scope>NUCLEOTIDE SEQUENCE [LARGE SCALE GENOMIC DNA]</scope>
    <source>
        <strain evidence="9 10">PCC 7110</strain>
    </source>
</reference>
<keyword evidence="3" id="KW-0479">Metal-binding</keyword>
<dbReference type="InterPro" id="IPR006314">
    <property type="entry name" value="Dyp_peroxidase"/>
</dbReference>